<evidence type="ECO:0000259" key="1">
    <source>
        <dbReference type="Pfam" id="PF03819"/>
    </source>
</evidence>
<evidence type="ECO:0000313" key="3">
    <source>
        <dbReference type="Proteomes" id="UP000620327"/>
    </source>
</evidence>
<dbReference type="PANTHER" id="PTHR46523">
    <property type="entry name" value="DCTP PYROPHOSPHATASE 1"/>
    <property type="match status" value="1"/>
</dbReference>
<dbReference type="EMBL" id="JACOQI010000020">
    <property type="protein sequence ID" value="MBC5771651.1"/>
    <property type="molecule type" value="Genomic_DNA"/>
</dbReference>
<dbReference type="PIRSF" id="PIRSF006639">
    <property type="entry name" value="UCP006639_pph"/>
    <property type="match status" value="1"/>
</dbReference>
<dbReference type="Pfam" id="PF03819">
    <property type="entry name" value="MazG"/>
    <property type="match status" value="1"/>
</dbReference>
<comment type="caution">
    <text evidence="2">The sequence shown here is derived from an EMBL/GenBank/DDBJ whole genome shotgun (WGS) entry which is preliminary data.</text>
</comment>
<evidence type="ECO:0000313" key="2">
    <source>
        <dbReference type="EMBL" id="MBC5771651.1"/>
    </source>
</evidence>
<feature type="domain" description="NTP pyrophosphohydrolase MazG-like" evidence="1">
    <location>
        <begin position="30"/>
        <end position="98"/>
    </location>
</feature>
<dbReference type="Gene3D" id="1.10.287.1080">
    <property type="entry name" value="MazG-like"/>
    <property type="match status" value="1"/>
</dbReference>
<dbReference type="PANTHER" id="PTHR46523:SF1">
    <property type="entry name" value="DCTP PYROPHOSPHATASE 1"/>
    <property type="match status" value="1"/>
</dbReference>
<dbReference type="CDD" id="cd11541">
    <property type="entry name" value="NTP-PPase_u4"/>
    <property type="match status" value="1"/>
</dbReference>
<accession>A0A923S8F2</accession>
<dbReference type="InterPro" id="IPR004518">
    <property type="entry name" value="MazG-like_dom"/>
</dbReference>
<dbReference type="RefSeq" id="WP_187015843.1">
    <property type="nucleotide sequence ID" value="NZ_JACOQI010000020.1"/>
</dbReference>
<dbReference type="InterPro" id="IPR011379">
    <property type="entry name" value="MazG-related_GP37"/>
</dbReference>
<protein>
    <submittedName>
        <fullName evidence="2">Nucleoside triphosphate pyrophosphohydrolase family protein</fullName>
    </submittedName>
</protein>
<keyword evidence="3" id="KW-1185">Reference proteome</keyword>
<gene>
    <name evidence="2" type="ORF">H8Z83_15225</name>
</gene>
<dbReference type="InterPro" id="IPR052555">
    <property type="entry name" value="dCTP_Pyrophosphatase"/>
</dbReference>
<dbReference type="AlphaFoldDB" id="A0A923S8F2"/>
<organism evidence="2 3">
    <name type="scientific">Dysosmobacter segnis</name>
    <dbReference type="NCBI Taxonomy" id="2763042"/>
    <lineage>
        <taxon>Bacteria</taxon>
        <taxon>Bacillati</taxon>
        <taxon>Bacillota</taxon>
        <taxon>Clostridia</taxon>
        <taxon>Eubacteriales</taxon>
        <taxon>Oscillospiraceae</taxon>
        <taxon>Dysosmobacter</taxon>
    </lineage>
</organism>
<sequence>MTLNEYQVLAYRTTNHELTNQGLIENGVMGLCGEAGECIDLVKKSLFQGHDLDREKLIDELGDVLWYAAQLATGLDVGLDVVAQYNINKLKERYPDGFDSEKSIHRKEYENV</sequence>
<name>A0A923S8F2_9FIRM</name>
<reference evidence="2" key="1">
    <citation type="submission" date="2020-08" db="EMBL/GenBank/DDBJ databases">
        <title>Genome public.</title>
        <authorList>
            <person name="Liu C."/>
            <person name="Sun Q."/>
        </authorList>
    </citation>
    <scope>NUCLEOTIDE SEQUENCE</scope>
    <source>
        <strain evidence="2">BX15</strain>
    </source>
</reference>
<dbReference type="Proteomes" id="UP000620327">
    <property type="component" value="Unassembled WGS sequence"/>
</dbReference>
<proteinExistence type="predicted"/>
<dbReference type="SUPFAM" id="SSF101386">
    <property type="entry name" value="all-alpha NTP pyrophosphatases"/>
    <property type="match status" value="1"/>
</dbReference>